<dbReference type="CDD" id="cd01949">
    <property type="entry name" value="GGDEF"/>
    <property type="match status" value="1"/>
</dbReference>
<dbReference type="Gene3D" id="3.30.70.270">
    <property type="match status" value="1"/>
</dbReference>
<comment type="caution">
    <text evidence="5">The sequence shown here is derived from an EMBL/GenBank/DDBJ whole genome shotgun (WGS) entry which is preliminary data.</text>
</comment>
<dbReference type="Pfam" id="PF00990">
    <property type="entry name" value="GGDEF"/>
    <property type="match status" value="1"/>
</dbReference>
<feature type="transmembrane region" description="Helical" evidence="3">
    <location>
        <begin position="96"/>
        <end position="113"/>
    </location>
</feature>
<accession>A0A562WQ98</accession>
<protein>
    <recommendedName>
        <fullName evidence="1">diguanylate cyclase</fullName>
        <ecNumber evidence="1">2.7.7.65</ecNumber>
    </recommendedName>
</protein>
<feature type="transmembrane region" description="Helical" evidence="3">
    <location>
        <begin position="44"/>
        <end position="60"/>
    </location>
</feature>
<name>A0A562WQ98_9BACT</name>
<dbReference type="FunFam" id="3.30.70.270:FF:000001">
    <property type="entry name" value="Diguanylate cyclase domain protein"/>
    <property type="match status" value="1"/>
</dbReference>
<keyword evidence="3" id="KW-0472">Membrane</keyword>
<dbReference type="SUPFAM" id="SSF55073">
    <property type="entry name" value="Nucleotide cyclase"/>
    <property type="match status" value="1"/>
</dbReference>
<feature type="transmembrane region" description="Helical" evidence="3">
    <location>
        <begin position="66"/>
        <end position="84"/>
    </location>
</feature>
<dbReference type="PANTHER" id="PTHR45138:SF9">
    <property type="entry name" value="DIGUANYLATE CYCLASE DGCM-RELATED"/>
    <property type="match status" value="1"/>
</dbReference>
<reference evidence="5 6" key="1">
    <citation type="submission" date="2019-07" db="EMBL/GenBank/DDBJ databases">
        <title>Genomic Encyclopedia of Archaeal and Bacterial Type Strains, Phase II (KMG-II): from individual species to whole genera.</title>
        <authorList>
            <person name="Goeker M."/>
        </authorList>
    </citation>
    <scope>NUCLEOTIDE SEQUENCE [LARGE SCALE GENOMIC DNA]</scope>
    <source>
        <strain evidence="5 6">ATCC BAA-1139</strain>
    </source>
</reference>
<dbReference type="InterPro" id="IPR029787">
    <property type="entry name" value="Nucleotide_cyclase"/>
</dbReference>
<organism evidence="5 6">
    <name type="scientific">Geobacter argillaceus</name>
    <dbReference type="NCBI Taxonomy" id="345631"/>
    <lineage>
        <taxon>Bacteria</taxon>
        <taxon>Pseudomonadati</taxon>
        <taxon>Thermodesulfobacteriota</taxon>
        <taxon>Desulfuromonadia</taxon>
        <taxon>Geobacterales</taxon>
        <taxon>Geobacteraceae</taxon>
        <taxon>Geobacter</taxon>
    </lineage>
</organism>
<proteinExistence type="predicted"/>
<dbReference type="EMBL" id="VLLN01000004">
    <property type="protein sequence ID" value="TWJ32388.1"/>
    <property type="molecule type" value="Genomic_DNA"/>
</dbReference>
<evidence type="ECO:0000256" key="3">
    <source>
        <dbReference type="SAM" id="Phobius"/>
    </source>
</evidence>
<keyword evidence="6" id="KW-1185">Reference proteome</keyword>
<dbReference type="PANTHER" id="PTHR45138">
    <property type="entry name" value="REGULATORY COMPONENTS OF SENSORY TRANSDUCTION SYSTEM"/>
    <property type="match status" value="1"/>
</dbReference>
<dbReference type="PROSITE" id="PS50887">
    <property type="entry name" value="GGDEF"/>
    <property type="match status" value="1"/>
</dbReference>
<dbReference type="SMART" id="SM00267">
    <property type="entry name" value="GGDEF"/>
    <property type="match status" value="1"/>
</dbReference>
<comment type="catalytic activity">
    <reaction evidence="2">
        <text>2 GTP = 3',3'-c-di-GMP + 2 diphosphate</text>
        <dbReference type="Rhea" id="RHEA:24898"/>
        <dbReference type="ChEBI" id="CHEBI:33019"/>
        <dbReference type="ChEBI" id="CHEBI:37565"/>
        <dbReference type="ChEBI" id="CHEBI:58805"/>
        <dbReference type="EC" id="2.7.7.65"/>
    </reaction>
</comment>
<dbReference type="AlphaFoldDB" id="A0A562WQ98"/>
<dbReference type="InterPro" id="IPR043128">
    <property type="entry name" value="Rev_trsase/Diguanyl_cyclase"/>
</dbReference>
<evidence type="ECO:0000313" key="5">
    <source>
        <dbReference type="EMBL" id="TWJ32388.1"/>
    </source>
</evidence>
<evidence type="ECO:0000259" key="4">
    <source>
        <dbReference type="PROSITE" id="PS50887"/>
    </source>
</evidence>
<dbReference type="InterPro" id="IPR050469">
    <property type="entry name" value="Diguanylate_Cyclase"/>
</dbReference>
<keyword evidence="3" id="KW-0812">Transmembrane</keyword>
<dbReference type="GO" id="GO:0052621">
    <property type="term" value="F:diguanylate cyclase activity"/>
    <property type="evidence" value="ECO:0007669"/>
    <property type="project" value="UniProtKB-EC"/>
</dbReference>
<dbReference type="OrthoDB" id="5512413at2"/>
<dbReference type="EC" id="2.7.7.65" evidence="1"/>
<gene>
    <name evidence="5" type="ORF">JN12_00827</name>
</gene>
<dbReference type="InterPro" id="IPR000160">
    <property type="entry name" value="GGDEF_dom"/>
</dbReference>
<dbReference type="RefSeq" id="WP_145018641.1">
    <property type="nucleotide sequence ID" value="NZ_VLLN01000004.1"/>
</dbReference>
<evidence type="ECO:0000256" key="1">
    <source>
        <dbReference type="ARBA" id="ARBA00012528"/>
    </source>
</evidence>
<keyword evidence="3" id="KW-1133">Transmembrane helix</keyword>
<dbReference type="NCBIfam" id="TIGR00254">
    <property type="entry name" value="GGDEF"/>
    <property type="match status" value="1"/>
</dbReference>
<dbReference type="Proteomes" id="UP000319449">
    <property type="component" value="Unassembled WGS sequence"/>
</dbReference>
<feature type="domain" description="GGDEF" evidence="4">
    <location>
        <begin position="154"/>
        <end position="284"/>
    </location>
</feature>
<evidence type="ECO:0000256" key="2">
    <source>
        <dbReference type="ARBA" id="ARBA00034247"/>
    </source>
</evidence>
<evidence type="ECO:0000313" key="6">
    <source>
        <dbReference type="Proteomes" id="UP000319449"/>
    </source>
</evidence>
<feature type="transmembrane region" description="Helical" evidence="3">
    <location>
        <begin position="20"/>
        <end position="37"/>
    </location>
</feature>
<sequence length="300" mass="34146">MYERYYRNLFHFFESRSKVFHVMLSVLLGSGIGYLDYVTSDIDFVLFYIVPIFLTTWFVGKNAGRAASVLSCITSFGVNMDTALAKSTAKHMAWDFTLDMLFFIFLGFMFRMLREKYDEVNNLALRDPLTQALNRRSLTELAEYELLASRRHRRPFSIAFIDLDNFKTVNDQLGHNVGDRLLLRIVDVMRSTVRSTDLVARMGGDEFVVALPETGTEQARKVFDKLREALLESMAAEDWPVTFSIGAVTCEWPACSLDAILNRADTLMYQVKSLGKNSIIHDVVGERHSADSPDVTPSED</sequence>